<reference evidence="7 8" key="1">
    <citation type="submission" date="2019-08" db="EMBL/GenBank/DDBJ databases">
        <title>Draft genome sequences of two oriental melons (Cucumis melo L. var makuwa).</title>
        <authorList>
            <person name="Kwon S.-Y."/>
        </authorList>
    </citation>
    <scope>NUCLEOTIDE SEQUENCE [LARGE SCALE GENOMIC DNA]</scope>
    <source>
        <strain evidence="8">cv. SW 3</strain>
        <tissue evidence="7">Leaf</tissue>
    </source>
</reference>
<comment type="similarity">
    <text evidence="1">Belongs to the peptidase C48 family.</text>
</comment>
<protein>
    <submittedName>
        <fullName evidence="7">Ulp1-like peptidase</fullName>
    </submittedName>
</protein>
<proteinExistence type="inferred from homology"/>
<comment type="caution">
    <text evidence="7">The sequence shown here is derived from an EMBL/GenBank/DDBJ whole genome shotgun (WGS) entry which is preliminary data.</text>
</comment>
<keyword evidence="4" id="KW-0788">Thiol protease</keyword>
<keyword evidence="2" id="KW-0645">Protease</keyword>
<dbReference type="GO" id="GO:0016926">
    <property type="term" value="P:protein desumoylation"/>
    <property type="evidence" value="ECO:0007669"/>
    <property type="project" value="TreeGrafter"/>
</dbReference>
<dbReference type="PANTHER" id="PTHR12606">
    <property type="entry name" value="SENTRIN/SUMO-SPECIFIC PROTEASE"/>
    <property type="match status" value="1"/>
</dbReference>
<dbReference type="Pfam" id="PF02902">
    <property type="entry name" value="Peptidase_C48"/>
    <property type="match status" value="1"/>
</dbReference>
<evidence type="ECO:0000259" key="6">
    <source>
        <dbReference type="Pfam" id="PF02902"/>
    </source>
</evidence>
<evidence type="ECO:0000313" key="8">
    <source>
        <dbReference type="Proteomes" id="UP000321393"/>
    </source>
</evidence>
<dbReference type="GO" id="GO:0005634">
    <property type="term" value="C:nucleus"/>
    <property type="evidence" value="ECO:0007669"/>
    <property type="project" value="TreeGrafter"/>
</dbReference>
<dbReference type="GO" id="GO:0006508">
    <property type="term" value="P:proteolysis"/>
    <property type="evidence" value="ECO:0007669"/>
    <property type="project" value="UniProtKB-KW"/>
</dbReference>
<organism evidence="7 8">
    <name type="scientific">Cucumis melo var. makuwa</name>
    <name type="common">Oriental melon</name>
    <dbReference type="NCBI Taxonomy" id="1194695"/>
    <lineage>
        <taxon>Eukaryota</taxon>
        <taxon>Viridiplantae</taxon>
        <taxon>Streptophyta</taxon>
        <taxon>Embryophyta</taxon>
        <taxon>Tracheophyta</taxon>
        <taxon>Spermatophyta</taxon>
        <taxon>Magnoliopsida</taxon>
        <taxon>eudicotyledons</taxon>
        <taxon>Gunneridae</taxon>
        <taxon>Pentapetalae</taxon>
        <taxon>rosids</taxon>
        <taxon>fabids</taxon>
        <taxon>Cucurbitales</taxon>
        <taxon>Cucurbitaceae</taxon>
        <taxon>Benincaseae</taxon>
        <taxon>Cucumis</taxon>
    </lineage>
</organism>
<dbReference type="Proteomes" id="UP000321393">
    <property type="component" value="Unassembled WGS sequence"/>
</dbReference>
<feature type="region of interest" description="Disordered" evidence="5">
    <location>
        <begin position="140"/>
        <end position="164"/>
    </location>
</feature>
<evidence type="ECO:0000256" key="1">
    <source>
        <dbReference type="ARBA" id="ARBA00005234"/>
    </source>
</evidence>
<feature type="domain" description="Ubiquitin-like protease family profile" evidence="6">
    <location>
        <begin position="253"/>
        <end position="376"/>
    </location>
</feature>
<dbReference type="AlphaFoldDB" id="A0A5A7VMU3"/>
<gene>
    <name evidence="7" type="ORF">E6C27_scaffold25G001270</name>
</gene>
<dbReference type="EMBL" id="SSTE01000887">
    <property type="protein sequence ID" value="KAA0066559.1"/>
    <property type="molecule type" value="Genomic_DNA"/>
</dbReference>
<accession>A0A5A7VMU3</accession>
<dbReference type="InterPro" id="IPR038765">
    <property type="entry name" value="Papain-like_cys_pep_sf"/>
</dbReference>
<dbReference type="GO" id="GO:0016929">
    <property type="term" value="F:deSUMOylase activity"/>
    <property type="evidence" value="ECO:0007669"/>
    <property type="project" value="TreeGrafter"/>
</dbReference>
<name>A0A5A7VMU3_CUCMM</name>
<evidence type="ECO:0000256" key="5">
    <source>
        <dbReference type="SAM" id="MobiDB-lite"/>
    </source>
</evidence>
<sequence>MDDTIIKQSLELYEMKQMLEDWSRKHQQECGSDISIDGRDADLLMAIRDISDSLSDRIQKETDLPQMITTLPLVSQPLALCELAPIDQTVQIVNEESQLVEIQKNDEAVTLVEKEPVTVPNKDEQEKPIKRRKLCKIENKKVQDEDEQGNPPTTSTQIISESTKPVPDVEIREVDTYNPMWQVDPKLWEEYLQWKRSRKTTHEQRKVVSTTRKKNFFRQLEENTWVHGDVKKDVEYYFNTVVGDYDQIPGWGDVNYVISCINIKEHWLAIVADMRKCKIYVFDSMPNYVEQKLVDEALQMPARCIASLEIAIGVNLHSDHLTYGPWPIHRSKATLQKGRSLDCGIFCSKFAECIVTDSDIGCLTVPNMKLFRQQYVLELWANKYFC</sequence>
<dbReference type="Gene3D" id="3.40.395.10">
    <property type="entry name" value="Adenoviral Proteinase, Chain A"/>
    <property type="match status" value="1"/>
</dbReference>
<keyword evidence="3" id="KW-0378">Hydrolase</keyword>
<evidence type="ECO:0000256" key="2">
    <source>
        <dbReference type="ARBA" id="ARBA00022670"/>
    </source>
</evidence>
<evidence type="ECO:0000313" key="7">
    <source>
        <dbReference type="EMBL" id="KAA0066559.1"/>
    </source>
</evidence>
<dbReference type="PANTHER" id="PTHR12606:SF1">
    <property type="entry name" value="UBIQUITIN-LIKE-SPECIFIC PROTEASE 1A"/>
    <property type="match status" value="1"/>
</dbReference>
<dbReference type="SUPFAM" id="SSF54001">
    <property type="entry name" value="Cysteine proteinases"/>
    <property type="match status" value="1"/>
</dbReference>
<evidence type="ECO:0000256" key="3">
    <source>
        <dbReference type="ARBA" id="ARBA00022801"/>
    </source>
</evidence>
<feature type="compositionally biased region" description="Polar residues" evidence="5">
    <location>
        <begin position="150"/>
        <end position="163"/>
    </location>
</feature>
<dbReference type="InterPro" id="IPR003653">
    <property type="entry name" value="Peptidase_C48_C"/>
</dbReference>
<evidence type="ECO:0000256" key="4">
    <source>
        <dbReference type="ARBA" id="ARBA00022807"/>
    </source>
</evidence>